<evidence type="ECO:0000313" key="2">
    <source>
        <dbReference type="Proteomes" id="UP000250443"/>
    </source>
</evidence>
<name>A0A2X2CBZ9_PSELU</name>
<gene>
    <name evidence="1" type="ORF">NCTC11842_01374</name>
</gene>
<dbReference type="Proteomes" id="UP000250443">
    <property type="component" value="Unassembled WGS sequence"/>
</dbReference>
<evidence type="ECO:0008006" key="3">
    <source>
        <dbReference type="Google" id="ProtNLM"/>
    </source>
</evidence>
<accession>A0A2X2CBZ9</accession>
<reference evidence="1 2" key="1">
    <citation type="submission" date="2018-06" db="EMBL/GenBank/DDBJ databases">
        <authorList>
            <consortium name="Pathogen Informatics"/>
            <person name="Doyle S."/>
        </authorList>
    </citation>
    <scope>NUCLEOTIDE SEQUENCE [LARGE SCALE GENOMIC DNA]</scope>
    <source>
        <strain evidence="1 2">NCTC11842</strain>
    </source>
</reference>
<dbReference type="RefSeq" id="WP_019364502.1">
    <property type="nucleotide sequence ID" value="NZ_UAUF01000010.1"/>
</dbReference>
<dbReference type="EMBL" id="UAUF01000010">
    <property type="protein sequence ID" value="SPZ04854.1"/>
    <property type="molecule type" value="Genomic_DNA"/>
</dbReference>
<proteinExistence type="predicted"/>
<evidence type="ECO:0000313" key="1">
    <source>
        <dbReference type="EMBL" id="SPZ04854.1"/>
    </source>
</evidence>
<dbReference type="AlphaFoldDB" id="A0A2X2CBZ9"/>
<organism evidence="1 2">
    <name type="scientific">Pseudomonas luteola</name>
    <dbReference type="NCBI Taxonomy" id="47886"/>
    <lineage>
        <taxon>Bacteria</taxon>
        <taxon>Pseudomonadati</taxon>
        <taxon>Pseudomonadota</taxon>
        <taxon>Gammaproteobacteria</taxon>
        <taxon>Pseudomonadales</taxon>
        <taxon>Pseudomonadaceae</taxon>
        <taxon>Pseudomonas</taxon>
    </lineage>
</organism>
<protein>
    <recommendedName>
        <fullName evidence="3">DNA-binding protein</fullName>
    </recommendedName>
</protein>
<sequence length="79" mass="8983">MKTVVHVNQHHIKRNAKTGERLPVLTVKTYKENRKSNQAEIVVNGIVVAKIVYEPDKPLPCGARVWIETEHEVRVAAMN</sequence>